<keyword evidence="1" id="KW-1133">Transmembrane helix</keyword>
<organism evidence="2 3">
    <name type="scientific">Pedobacter cryoconitis</name>
    <dbReference type="NCBI Taxonomy" id="188932"/>
    <lineage>
        <taxon>Bacteria</taxon>
        <taxon>Pseudomonadati</taxon>
        <taxon>Bacteroidota</taxon>
        <taxon>Sphingobacteriia</taxon>
        <taxon>Sphingobacteriales</taxon>
        <taxon>Sphingobacteriaceae</taxon>
        <taxon>Pedobacter</taxon>
    </lineage>
</organism>
<comment type="caution">
    <text evidence="2">The sequence shown here is derived from an EMBL/GenBank/DDBJ whole genome shotgun (WGS) entry which is preliminary data.</text>
</comment>
<evidence type="ECO:0000313" key="3">
    <source>
        <dbReference type="Proteomes" id="UP000537204"/>
    </source>
</evidence>
<evidence type="ECO:0000256" key="1">
    <source>
        <dbReference type="SAM" id="Phobius"/>
    </source>
</evidence>
<keyword evidence="1" id="KW-0472">Membrane</keyword>
<sequence length="134" mass="15337">MIKYIKNIRFLLSAIACLLIVCVLDFLTPPDIITGILYIPAIILVIHETRKTILFFLIIACLMSIANFIYFTQKHASFCPLYLINSIIVLFGIGTTTFVIFKYKIEKDKFDDSKRLSKAEKQPGKEEDLSILDL</sequence>
<accession>A0A7W8ZQH2</accession>
<protein>
    <submittedName>
        <fullName evidence="2">Uncharacterized protein</fullName>
    </submittedName>
</protein>
<feature type="transmembrane region" description="Helical" evidence="1">
    <location>
        <begin position="7"/>
        <end position="26"/>
    </location>
</feature>
<gene>
    <name evidence="2" type="ORF">HDE68_004046</name>
</gene>
<feature type="transmembrane region" description="Helical" evidence="1">
    <location>
        <begin position="32"/>
        <end position="47"/>
    </location>
</feature>
<feature type="transmembrane region" description="Helical" evidence="1">
    <location>
        <begin position="54"/>
        <end position="71"/>
    </location>
</feature>
<dbReference type="EMBL" id="JACHCE010000007">
    <property type="protein sequence ID" value="MBB5638120.1"/>
    <property type="molecule type" value="Genomic_DNA"/>
</dbReference>
<feature type="transmembrane region" description="Helical" evidence="1">
    <location>
        <begin position="83"/>
        <end position="101"/>
    </location>
</feature>
<dbReference type="Proteomes" id="UP000537204">
    <property type="component" value="Unassembled WGS sequence"/>
</dbReference>
<dbReference type="AlphaFoldDB" id="A0A7W8ZQH2"/>
<dbReference type="RefSeq" id="WP_183883962.1">
    <property type="nucleotide sequence ID" value="NZ_JACHCE010000007.1"/>
</dbReference>
<name>A0A7W8ZQH2_9SPHI</name>
<reference evidence="2 3" key="1">
    <citation type="submission" date="2020-08" db="EMBL/GenBank/DDBJ databases">
        <title>Genomic Encyclopedia of Type Strains, Phase IV (KMG-V): Genome sequencing to study the core and pangenomes of soil and plant-associated prokaryotes.</title>
        <authorList>
            <person name="Whitman W."/>
        </authorList>
    </citation>
    <scope>NUCLEOTIDE SEQUENCE [LARGE SCALE GENOMIC DNA]</scope>
    <source>
        <strain evidence="2 3">S3M1</strain>
    </source>
</reference>
<keyword evidence="1" id="KW-0812">Transmembrane</keyword>
<proteinExistence type="predicted"/>
<evidence type="ECO:0000313" key="2">
    <source>
        <dbReference type="EMBL" id="MBB5638120.1"/>
    </source>
</evidence>